<dbReference type="EMBL" id="JAAECE010000001">
    <property type="protein sequence ID" value="KAF1807728.1"/>
    <property type="molecule type" value="Genomic_DNA"/>
</dbReference>
<dbReference type="EC" id="3.1.1.-" evidence="6"/>
<name>A0A8H4BSN0_MUCCL</name>
<dbReference type="Pfam" id="PF01734">
    <property type="entry name" value="Patatin"/>
    <property type="match status" value="1"/>
</dbReference>
<feature type="transmembrane region" description="Helical" evidence="6">
    <location>
        <begin position="118"/>
        <end position="141"/>
    </location>
</feature>
<dbReference type="Gene3D" id="3.40.1090.10">
    <property type="entry name" value="Cytosolic phospholipase A2 catalytic domain"/>
    <property type="match status" value="2"/>
</dbReference>
<dbReference type="GO" id="GO:0016042">
    <property type="term" value="P:lipid catabolic process"/>
    <property type="evidence" value="ECO:0007669"/>
    <property type="project" value="UniProtKB-UniRule"/>
</dbReference>
<dbReference type="InterPro" id="IPR016035">
    <property type="entry name" value="Acyl_Trfase/lysoPLipase"/>
</dbReference>
<gene>
    <name evidence="9" type="ORF">FB192DRAFT_1357160</name>
</gene>
<evidence type="ECO:0000259" key="8">
    <source>
        <dbReference type="PROSITE" id="PS51635"/>
    </source>
</evidence>
<keyword evidence="6" id="KW-0472">Membrane</keyword>
<feature type="region of interest" description="Disordered" evidence="7">
    <location>
        <begin position="82"/>
        <end position="109"/>
    </location>
</feature>
<keyword evidence="9" id="KW-0808">Transferase</keyword>
<comment type="similarity">
    <text evidence="1 6">Belongs to the PLPL family.</text>
</comment>
<evidence type="ECO:0000313" key="10">
    <source>
        <dbReference type="Proteomes" id="UP000469890"/>
    </source>
</evidence>
<comment type="subcellular location">
    <subcellularLocation>
        <location evidence="6">Membrane</location>
        <topology evidence="6">Single-pass membrane protein</topology>
    </subcellularLocation>
</comment>
<feature type="compositionally biased region" description="Basic and acidic residues" evidence="7">
    <location>
        <begin position="24"/>
        <end position="37"/>
    </location>
</feature>
<sequence>MAKNAEKAIKKTTNKIARGADNYGTKRLDDNKHSKMENPLDVEYVNQVHVSDFMKALAYDPVKGVDTSNAEHISAWTDALPVRSTSSSSSSNKKQKKPSKRKLREQEAAKPKGISHSLLQYPLIIIIGAIMFVELVAYISLRQIVRIWENVFSWRGKKRTLRNKLRASKTYKEWCESADALDNYMHKDEWKKTIPFAYYDYRLLQKVVKHLKIYRQGDTVEDATKLMDVLYVCLKQNFAGIENAKLYSNTYLGTKALIEEYVEEVTRSIEALASNKHISNEEKKLAFKLYSKNYGRTAFCLSGGAGFGYYHLGVIRALLDRGLLPSIITGTSAGSLMGAIVCTRTDEELDQILNPDLSSRIRICQDSWPTKLYRLVTQGSLFDAEQWCREAMWFCKGSLTFKEAYERTGRIFNVSVIPYDPHSPPKLLNYLTAPDCVVWSAVLASAAIPGILNPVVLMQKKRNSTHLIPYNYGHKFKDGSLSTDIPTLALNTQFNVNYTIVSQVNPHVHVFFYANQGSPGRPVTHLEGRGWRGGFLASTIEQMLKLDMAKWLKVLRSLKLLPNVNDQDWSSVFLQKFDGNVTILPKSDLSDWLYTIADPDTERLKKLMSIGQIRTWPKISMISNRMRIEASIEKMRGLLRANANNKNNRAGRFNSHSDVETEKLSQSIEAHDAMNHANNSDAGSGDELVFLSRRRVSMPDGSFQHLQDKDFFKEQNRRRKFMAQFLDSPKEGNNSTQSSVLFDSHSDDSDAHSPPPSSPEDYSQQHH</sequence>
<comment type="caution">
    <text evidence="5">Lacks conserved residue(s) required for the propagation of feature annotation.</text>
</comment>
<feature type="active site" description="Proton acceptor" evidence="5">
    <location>
        <position position="478"/>
    </location>
</feature>
<dbReference type="PANTHER" id="PTHR14226:SF66">
    <property type="entry name" value="TRIACYLGLYCEROL LIPASE PTL2"/>
    <property type="match status" value="1"/>
</dbReference>
<dbReference type="GO" id="GO:0004806">
    <property type="term" value="F:triacylglycerol lipase activity"/>
    <property type="evidence" value="ECO:0007669"/>
    <property type="project" value="InterPro"/>
</dbReference>
<proteinExistence type="inferred from homology"/>
<feature type="domain" description="PNPLA" evidence="8">
    <location>
        <begin position="299"/>
        <end position="491"/>
    </location>
</feature>
<dbReference type="InterPro" id="IPR021771">
    <property type="entry name" value="Triacylglycerol_lipase_N"/>
</dbReference>
<dbReference type="Pfam" id="PF11815">
    <property type="entry name" value="DUF3336"/>
    <property type="match status" value="1"/>
</dbReference>
<keyword evidence="2 5" id="KW-0378">Hydrolase</keyword>
<feature type="compositionally biased region" description="Basic residues" evidence="7">
    <location>
        <begin position="93"/>
        <end position="103"/>
    </location>
</feature>
<keyword evidence="6" id="KW-0812">Transmembrane</keyword>
<dbReference type="PANTHER" id="PTHR14226">
    <property type="entry name" value="NEUROPATHY TARGET ESTERASE/SWISS CHEESE D.MELANOGASTER"/>
    <property type="match status" value="1"/>
</dbReference>
<dbReference type="GO" id="GO:0016740">
    <property type="term" value="F:transferase activity"/>
    <property type="evidence" value="ECO:0007669"/>
    <property type="project" value="UniProtKB-KW"/>
</dbReference>
<comment type="caution">
    <text evidence="9">The sequence shown here is derived from an EMBL/GenBank/DDBJ whole genome shotgun (WGS) entry which is preliminary data.</text>
</comment>
<evidence type="ECO:0000256" key="6">
    <source>
        <dbReference type="RuleBase" id="RU362055"/>
    </source>
</evidence>
<evidence type="ECO:0000313" key="9">
    <source>
        <dbReference type="EMBL" id="KAF1807728.1"/>
    </source>
</evidence>
<dbReference type="InterPro" id="IPR050301">
    <property type="entry name" value="NTE"/>
</dbReference>
<feature type="region of interest" description="Disordered" evidence="7">
    <location>
        <begin position="1"/>
        <end position="37"/>
    </location>
</feature>
<evidence type="ECO:0000256" key="7">
    <source>
        <dbReference type="SAM" id="MobiDB-lite"/>
    </source>
</evidence>
<dbReference type="GO" id="GO:0016020">
    <property type="term" value="C:membrane"/>
    <property type="evidence" value="ECO:0007669"/>
    <property type="project" value="UniProtKB-SubCell"/>
</dbReference>
<dbReference type="Proteomes" id="UP000469890">
    <property type="component" value="Unassembled WGS sequence"/>
</dbReference>
<feature type="short sequence motif" description="GXSXG" evidence="5">
    <location>
        <begin position="330"/>
        <end position="334"/>
    </location>
</feature>
<reference evidence="9 10" key="1">
    <citation type="submission" date="2019-09" db="EMBL/GenBank/DDBJ databases">
        <authorList>
            <consortium name="DOE Joint Genome Institute"/>
            <person name="Mondo S.J."/>
            <person name="Navarro-Mendoza M.I."/>
            <person name="Perez-Arques C."/>
            <person name="Panchal S."/>
            <person name="Nicolas F.E."/>
            <person name="Ganguly P."/>
            <person name="Pangilinan J."/>
            <person name="Grigoriev I."/>
            <person name="Heitman J."/>
            <person name="Sanya K."/>
            <person name="Garre V."/>
        </authorList>
    </citation>
    <scope>NUCLEOTIDE SEQUENCE [LARGE SCALE GENOMIC DNA]</scope>
    <source>
        <strain evidence="9 10">MU402</strain>
    </source>
</reference>
<protein>
    <recommendedName>
        <fullName evidence="6">Patatin-like phospholipase domain-containing protein</fullName>
        <ecNumber evidence="6">3.1.1.-</ecNumber>
    </recommendedName>
</protein>
<keyword evidence="4 5" id="KW-0443">Lipid metabolism</keyword>
<dbReference type="PROSITE" id="PS51635">
    <property type="entry name" value="PNPLA"/>
    <property type="match status" value="1"/>
</dbReference>
<dbReference type="GO" id="GO:0006641">
    <property type="term" value="P:triglyceride metabolic process"/>
    <property type="evidence" value="ECO:0007669"/>
    <property type="project" value="UniProtKB-ARBA"/>
</dbReference>
<organism evidence="9 10">
    <name type="scientific">Mucor circinelloides f. lusitanicus</name>
    <name type="common">Mucor racemosus var. lusitanicus</name>
    <dbReference type="NCBI Taxonomy" id="29924"/>
    <lineage>
        <taxon>Eukaryota</taxon>
        <taxon>Fungi</taxon>
        <taxon>Fungi incertae sedis</taxon>
        <taxon>Mucoromycota</taxon>
        <taxon>Mucoromycotina</taxon>
        <taxon>Mucoromycetes</taxon>
        <taxon>Mucorales</taxon>
        <taxon>Mucorineae</taxon>
        <taxon>Mucoraceae</taxon>
        <taxon>Mucor</taxon>
    </lineage>
</organism>
<evidence type="ECO:0000256" key="3">
    <source>
        <dbReference type="ARBA" id="ARBA00022963"/>
    </source>
</evidence>
<comment type="function">
    <text evidence="6">Lipid hydrolase.</text>
</comment>
<evidence type="ECO:0000256" key="5">
    <source>
        <dbReference type="PROSITE-ProRule" id="PRU01161"/>
    </source>
</evidence>
<feature type="compositionally biased region" description="Basic and acidic residues" evidence="7">
    <location>
        <begin position="655"/>
        <end position="666"/>
    </location>
</feature>
<evidence type="ECO:0000256" key="1">
    <source>
        <dbReference type="ARBA" id="ARBA00006104"/>
    </source>
</evidence>
<accession>A0A8H4BSN0</accession>
<dbReference type="SUPFAM" id="SSF52151">
    <property type="entry name" value="FabD/lysophospholipase-like"/>
    <property type="match status" value="1"/>
</dbReference>
<feature type="region of interest" description="Disordered" evidence="7">
    <location>
        <begin position="646"/>
        <end position="666"/>
    </location>
</feature>
<keyword evidence="6" id="KW-1133">Transmembrane helix</keyword>
<feature type="region of interest" description="Disordered" evidence="7">
    <location>
        <begin position="724"/>
        <end position="767"/>
    </location>
</feature>
<dbReference type="AlphaFoldDB" id="A0A8H4BSN0"/>
<evidence type="ECO:0000256" key="4">
    <source>
        <dbReference type="ARBA" id="ARBA00023098"/>
    </source>
</evidence>
<dbReference type="InterPro" id="IPR002641">
    <property type="entry name" value="PNPLA_dom"/>
</dbReference>
<dbReference type="CDD" id="cd07232">
    <property type="entry name" value="Pat_PLPL"/>
    <property type="match status" value="1"/>
</dbReference>
<feature type="active site" description="Nucleophile" evidence="5">
    <location>
        <position position="332"/>
    </location>
</feature>
<feature type="compositionally biased region" description="Polar residues" evidence="7">
    <location>
        <begin position="731"/>
        <end position="741"/>
    </location>
</feature>
<keyword evidence="3 5" id="KW-0442">Lipid degradation</keyword>
<evidence type="ECO:0000256" key="2">
    <source>
        <dbReference type="ARBA" id="ARBA00022801"/>
    </source>
</evidence>